<dbReference type="InterPro" id="IPR036397">
    <property type="entry name" value="RNaseH_sf"/>
</dbReference>
<feature type="compositionally biased region" description="Basic residues" evidence="1">
    <location>
        <begin position="733"/>
        <end position="742"/>
    </location>
</feature>
<evidence type="ECO:0000259" key="2">
    <source>
        <dbReference type="PROSITE" id="PS50994"/>
    </source>
</evidence>
<dbReference type="InterPro" id="IPR001584">
    <property type="entry name" value="Integrase_cat-core"/>
</dbReference>
<protein>
    <recommendedName>
        <fullName evidence="2">Integrase catalytic domain-containing protein</fullName>
    </recommendedName>
</protein>
<evidence type="ECO:0000313" key="3">
    <source>
        <dbReference type="EMBL" id="TAX81143.1"/>
    </source>
</evidence>
<reference evidence="3 4" key="1">
    <citation type="submission" date="2019-02" db="EMBL/GenBank/DDBJ databases">
        <title>The genomic architecture of introgression among sibling species of bacteria.</title>
        <authorList>
            <person name="Cavassim M.I.A."/>
            <person name="Moeskjaer S."/>
            <person name="Moslemi C."/>
            <person name="Fields B."/>
            <person name="Bachmann A."/>
            <person name="Vilhjalmsson B."/>
            <person name="Schierup M.H."/>
            <person name="Young J.P.W."/>
            <person name="Andersen S.U."/>
        </authorList>
    </citation>
    <scope>NUCLEOTIDE SEQUENCE [LARGE SCALE GENOMIC DNA]</scope>
    <source>
        <strain evidence="3 4">SM141A</strain>
    </source>
</reference>
<accession>A0ABY1X842</accession>
<dbReference type="SUPFAM" id="SSF53098">
    <property type="entry name" value="Ribonuclease H-like"/>
    <property type="match status" value="1"/>
</dbReference>
<evidence type="ECO:0000256" key="1">
    <source>
        <dbReference type="SAM" id="MobiDB-lite"/>
    </source>
</evidence>
<dbReference type="Proteomes" id="UP000291659">
    <property type="component" value="Unassembled WGS sequence"/>
</dbReference>
<dbReference type="InterPro" id="IPR012337">
    <property type="entry name" value="RNaseH-like_sf"/>
</dbReference>
<keyword evidence="4" id="KW-1185">Reference proteome</keyword>
<gene>
    <name evidence="3" type="ORF">ELH98_08725</name>
</gene>
<feature type="region of interest" description="Disordered" evidence="1">
    <location>
        <begin position="716"/>
        <end position="775"/>
    </location>
</feature>
<dbReference type="PROSITE" id="PS50994">
    <property type="entry name" value="INTEGRASE"/>
    <property type="match status" value="1"/>
</dbReference>
<evidence type="ECO:0000313" key="4">
    <source>
        <dbReference type="Proteomes" id="UP000291659"/>
    </source>
</evidence>
<dbReference type="Gene3D" id="3.30.420.10">
    <property type="entry name" value="Ribonuclease H-like superfamily/Ribonuclease H"/>
    <property type="match status" value="1"/>
</dbReference>
<feature type="domain" description="Integrase catalytic" evidence="2">
    <location>
        <begin position="304"/>
        <end position="521"/>
    </location>
</feature>
<name>A0ABY1X842_9HYPH</name>
<organism evidence="3 4">
    <name type="scientific">Rhizobium ruizarguesonis</name>
    <dbReference type="NCBI Taxonomy" id="2081791"/>
    <lineage>
        <taxon>Bacteria</taxon>
        <taxon>Pseudomonadati</taxon>
        <taxon>Pseudomonadota</taxon>
        <taxon>Alphaproteobacteria</taxon>
        <taxon>Hyphomicrobiales</taxon>
        <taxon>Rhizobiaceae</taxon>
        <taxon>Rhizobium/Agrobacterium group</taxon>
        <taxon>Rhizobium</taxon>
    </lineage>
</organism>
<dbReference type="EMBL" id="SIOX01000001">
    <property type="protein sequence ID" value="TAX81143.1"/>
    <property type="molecule type" value="Genomic_DNA"/>
</dbReference>
<dbReference type="RefSeq" id="WP_130762890.1">
    <property type="nucleotide sequence ID" value="NZ_SILL01000001.1"/>
</dbReference>
<proteinExistence type="predicted"/>
<sequence>MDIASLLGYDTSRLPTTRKIGFRDNDKIVIRGVDYRSRGRSAFGVALKRIDEDSTELFSFEHIRQMLDDPERPMVVHRNFYRDEAGGKPKNRPGLMSLPVARQDSIIWKEMWARAAIQWQENIRRRRQAAAAAQKPKPQLFSATSPYSLERELPGIRTSLETRMNSLFADGATYKTANSLKLPKPRTLAGWVSVYLASKQDPLSFYDNYQNSRVEYFSPDVLVMLKAALKKGLTETDPNLRALHTGLEIAVNAFNAKNETKHKVPSYECLRERWHKIPEYVRVAAQSGKEAAMDEFSTVNRGRDVLRPLEIVEMDEYKTDLQSLLVDVGIWEQMSPKERAKVKRTRLWITAAICVATRCIVGLRVHIKPPRLASALSTLEMTTLDKTSIAKAAGCVTPWDMYGSLEQLSVDSAAWLASRPLRLVVNDLGADFFLPAAGDPSMRGTIERWFKTFGHLMFNYFDGRTWSSVDERGEYNSQRKASATADMVAKCIYRFVVDGYHNREHDGLWMSTPRQRWIELETEYGVLPEPVGDRRREMFGIPFEARLGRHGVRKLGLDYNSRQIRDLFKENSKAKVLCQLDRHDIFSLSVWVGEGWVKVPCQYPELRGVSLLKFVATCTKLKLFNRENAATSRQVFLDTMAYLEEQPELARLGAEMISPFLDDIDIAKIDRALERGFKFDDQVPVSTVAHDGEWRPSDEFYDIMGISRIVYAKPPEAGEKAPLTRPAPESKQRQKPAAKPRSKQPPSEPPPEPVTTAVKNAHESKNAISTMFDGE</sequence>
<comment type="caution">
    <text evidence="3">The sequence shown here is derived from an EMBL/GenBank/DDBJ whole genome shotgun (WGS) entry which is preliminary data.</text>
</comment>